<dbReference type="PANTHER" id="PTHR30328">
    <property type="entry name" value="TRANSCRIPTIONAL REPRESSOR"/>
    <property type="match status" value="1"/>
</dbReference>
<keyword evidence="1 2" id="KW-0238">DNA-binding</keyword>
<dbReference type="InterPro" id="IPR009057">
    <property type="entry name" value="Homeodomain-like_sf"/>
</dbReference>
<dbReference type="InterPro" id="IPR001647">
    <property type="entry name" value="HTH_TetR"/>
</dbReference>
<accession>A0ABR7R1F5</accession>
<feature type="domain" description="HTH tetR-type" evidence="4">
    <location>
        <begin position="44"/>
        <end position="104"/>
    </location>
</feature>
<dbReference type="Pfam" id="PF00440">
    <property type="entry name" value="TetR_N"/>
    <property type="match status" value="1"/>
</dbReference>
<feature type="DNA-binding region" description="H-T-H motif" evidence="2">
    <location>
        <begin position="67"/>
        <end position="86"/>
    </location>
</feature>
<dbReference type="InterPro" id="IPR036271">
    <property type="entry name" value="Tet_transcr_reg_TetR-rel_C_sf"/>
</dbReference>
<evidence type="ECO:0000256" key="1">
    <source>
        <dbReference type="ARBA" id="ARBA00023125"/>
    </source>
</evidence>
<dbReference type="SUPFAM" id="SSF46689">
    <property type="entry name" value="Homeodomain-like"/>
    <property type="match status" value="1"/>
</dbReference>
<feature type="region of interest" description="Disordered" evidence="3">
    <location>
        <begin position="22"/>
        <end position="44"/>
    </location>
</feature>
<dbReference type="Proteomes" id="UP000603940">
    <property type="component" value="Unassembled WGS sequence"/>
</dbReference>
<dbReference type="Pfam" id="PF17938">
    <property type="entry name" value="TetR_C_29"/>
    <property type="match status" value="1"/>
</dbReference>
<evidence type="ECO:0000313" key="5">
    <source>
        <dbReference type="EMBL" id="MBC9175571.1"/>
    </source>
</evidence>
<dbReference type="EMBL" id="JACTUZ010000002">
    <property type="protein sequence ID" value="MBC9175571.1"/>
    <property type="molecule type" value="Genomic_DNA"/>
</dbReference>
<name>A0ABR7R1F5_9PROT</name>
<evidence type="ECO:0000256" key="2">
    <source>
        <dbReference type="PROSITE-ProRule" id="PRU00335"/>
    </source>
</evidence>
<evidence type="ECO:0000259" key="4">
    <source>
        <dbReference type="PROSITE" id="PS50977"/>
    </source>
</evidence>
<dbReference type="PANTHER" id="PTHR30328:SF54">
    <property type="entry name" value="HTH-TYPE TRANSCRIPTIONAL REPRESSOR SCO4008"/>
    <property type="match status" value="1"/>
</dbReference>
<reference evidence="5 6" key="1">
    <citation type="journal article" date="2009" name="Int. J. Syst. Evol. Microbiol.">
        <title>Transfer of Teichococcus ludipueritiae and Muricoccus roseus to the genus Roseomonas, as Roseomonas ludipueritiae comb. nov. and Roseomonas rosea comb. nov., respectively, and emended description of the genus Roseomonas.</title>
        <authorList>
            <person name="Sanchez-Porro C."/>
            <person name="Gallego V."/>
            <person name="Busse H.J."/>
            <person name="Kampfer P."/>
            <person name="Ventosa A."/>
        </authorList>
    </citation>
    <scope>NUCLEOTIDE SEQUENCE [LARGE SCALE GENOMIC DNA]</scope>
    <source>
        <strain evidence="5 6">DSM 14915</strain>
    </source>
</reference>
<protein>
    <submittedName>
        <fullName evidence="5">TetR family transcriptional regulator</fullName>
    </submittedName>
</protein>
<organism evidence="5 6">
    <name type="scientific">Pseudoroseomonas ludipueritiae</name>
    <dbReference type="NCBI Taxonomy" id="198093"/>
    <lineage>
        <taxon>Bacteria</taxon>
        <taxon>Pseudomonadati</taxon>
        <taxon>Pseudomonadota</taxon>
        <taxon>Alphaproteobacteria</taxon>
        <taxon>Acetobacterales</taxon>
        <taxon>Acetobacteraceae</taxon>
        <taxon>Pseudoroseomonas</taxon>
    </lineage>
</organism>
<evidence type="ECO:0000256" key="3">
    <source>
        <dbReference type="SAM" id="MobiDB-lite"/>
    </source>
</evidence>
<gene>
    <name evidence="5" type="ORF">IBL25_01255</name>
</gene>
<sequence>MAPARQPAPPVVSCGFVPAAGYPQLPPNQDTAPPPPRSRKLDAERTRQEILRVAREEFAEHGLSGARVDAIAARTQTSKRMIYYYFGSKEGLYLEVLGQAYAGIRALERELDLQSLSPLDAIRRIAEFTLDYHDEHPDFVRLVSIENIHHGRYIAQSEIIRNLNSTVIEVLEAILRRGEREGLFKPGIDPVDVHLMMSAVSFYRVSNRHTFGRLFGRDLEDAGLKRRHKQMLGDAVLGYVLREAG</sequence>
<proteinExistence type="predicted"/>
<dbReference type="PROSITE" id="PS50977">
    <property type="entry name" value="HTH_TETR_2"/>
    <property type="match status" value="1"/>
</dbReference>
<dbReference type="Gene3D" id="1.10.357.10">
    <property type="entry name" value="Tetracycline Repressor, domain 2"/>
    <property type="match status" value="1"/>
</dbReference>
<keyword evidence="6" id="KW-1185">Reference proteome</keyword>
<evidence type="ECO:0000313" key="6">
    <source>
        <dbReference type="Proteomes" id="UP000603940"/>
    </source>
</evidence>
<dbReference type="InterPro" id="IPR050109">
    <property type="entry name" value="HTH-type_TetR-like_transc_reg"/>
</dbReference>
<dbReference type="PRINTS" id="PR00455">
    <property type="entry name" value="HTHTETR"/>
</dbReference>
<dbReference type="InterPro" id="IPR041474">
    <property type="entry name" value="NicS_C"/>
</dbReference>
<dbReference type="SUPFAM" id="SSF48498">
    <property type="entry name" value="Tetracyclin repressor-like, C-terminal domain"/>
    <property type="match status" value="1"/>
</dbReference>
<comment type="caution">
    <text evidence="5">The sequence shown here is derived from an EMBL/GenBank/DDBJ whole genome shotgun (WGS) entry which is preliminary data.</text>
</comment>